<reference evidence="2 3" key="1">
    <citation type="journal article" date="2015" name="Genome Biol. Evol.">
        <title>Phylogenomic analyses indicate that early fungi evolved digesting cell walls of algal ancestors of land plants.</title>
        <authorList>
            <person name="Chang Y."/>
            <person name="Wang S."/>
            <person name="Sekimoto S."/>
            <person name="Aerts A.L."/>
            <person name="Choi C."/>
            <person name="Clum A."/>
            <person name="LaButti K.M."/>
            <person name="Lindquist E.A."/>
            <person name="Yee Ngan C."/>
            <person name="Ohm R.A."/>
            <person name="Salamov A.A."/>
            <person name="Grigoriev I.V."/>
            <person name="Spatafora J.W."/>
            <person name="Berbee M.L."/>
        </authorList>
    </citation>
    <scope>NUCLEOTIDE SEQUENCE [LARGE SCALE GENOMIC DNA]</scope>
    <source>
        <strain evidence="2 3">NRRL 28638</strain>
    </source>
</reference>
<dbReference type="Proteomes" id="UP000070444">
    <property type="component" value="Unassembled WGS sequence"/>
</dbReference>
<dbReference type="EMBL" id="KQ964654">
    <property type="protein sequence ID" value="KXN67179.1"/>
    <property type="molecule type" value="Genomic_DNA"/>
</dbReference>
<organism evidence="2 3">
    <name type="scientific">Conidiobolus coronatus (strain ATCC 28846 / CBS 209.66 / NRRL 28638)</name>
    <name type="common">Delacroixia coronata</name>
    <dbReference type="NCBI Taxonomy" id="796925"/>
    <lineage>
        <taxon>Eukaryota</taxon>
        <taxon>Fungi</taxon>
        <taxon>Fungi incertae sedis</taxon>
        <taxon>Zoopagomycota</taxon>
        <taxon>Entomophthoromycotina</taxon>
        <taxon>Entomophthoromycetes</taxon>
        <taxon>Entomophthorales</taxon>
        <taxon>Ancylistaceae</taxon>
        <taxon>Conidiobolus</taxon>
    </lineage>
</organism>
<feature type="compositionally biased region" description="Low complexity" evidence="1">
    <location>
        <begin position="220"/>
        <end position="241"/>
    </location>
</feature>
<protein>
    <submittedName>
        <fullName evidence="2">Uncharacterized protein</fullName>
    </submittedName>
</protein>
<evidence type="ECO:0000313" key="2">
    <source>
        <dbReference type="EMBL" id="KXN67179.1"/>
    </source>
</evidence>
<feature type="region of interest" description="Disordered" evidence="1">
    <location>
        <begin position="200"/>
        <end position="241"/>
    </location>
</feature>
<name>A0A137NX15_CONC2</name>
<feature type="compositionally biased region" description="Low complexity" evidence="1">
    <location>
        <begin position="79"/>
        <end position="94"/>
    </location>
</feature>
<sequence length="241" mass="26994">NNSYQLESTRNYANTQQYGAYNPNLSPDQHYNPYVNINSNYIGNTSGQTQYQFNSVPPTDISFRPPPVNRQLFDPTKPSSSKSNQSPINNNSSSDVNKLTQSLSSIRLNNDPTPSYNQYRPARQLQYTLQVLPKSGSEPLRNVFIKGAMIKRFQQRGGTYTLLASFDSEEAANFAIQSEANNPNSQFYLIKWEGENLTPGTYNSSTTQNSPAIINNTRGNNNELTKSNNNSNSNQSRVQAI</sequence>
<feature type="non-terminal residue" evidence="2">
    <location>
        <position position="1"/>
    </location>
</feature>
<evidence type="ECO:0000256" key="1">
    <source>
        <dbReference type="SAM" id="MobiDB-lite"/>
    </source>
</evidence>
<gene>
    <name evidence="2" type="ORF">CONCODRAFT_10804</name>
</gene>
<dbReference type="AlphaFoldDB" id="A0A137NX15"/>
<proteinExistence type="predicted"/>
<keyword evidence="3" id="KW-1185">Reference proteome</keyword>
<feature type="region of interest" description="Disordered" evidence="1">
    <location>
        <begin position="54"/>
        <end position="96"/>
    </location>
</feature>
<accession>A0A137NX15</accession>
<evidence type="ECO:0000313" key="3">
    <source>
        <dbReference type="Proteomes" id="UP000070444"/>
    </source>
</evidence>
<feature type="compositionally biased region" description="Polar residues" evidence="1">
    <location>
        <begin position="200"/>
        <end position="219"/>
    </location>
</feature>